<feature type="transmembrane region" description="Helical" evidence="1">
    <location>
        <begin position="108"/>
        <end position="135"/>
    </location>
</feature>
<accession>A0A1H3TTJ6</accession>
<keyword evidence="1" id="KW-0472">Membrane</keyword>
<organism evidence="2 3">
    <name type="scientific">Asanoa ishikariensis</name>
    <dbReference type="NCBI Taxonomy" id="137265"/>
    <lineage>
        <taxon>Bacteria</taxon>
        <taxon>Bacillati</taxon>
        <taxon>Actinomycetota</taxon>
        <taxon>Actinomycetes</taxon>
        <taxon>Micromonosporales</taxon>
        <taxon>Micromonosporaceae</taxon>
        <taxon>Asanoa</taxon>
    </lineage>
</organism>
<name>A0A1H3TTJ6_9ACTN</name>
<keyword evidence="1" id="KW-1133">Transmembrane helix</keyword>
<reference evidence="3" key="1">
    <citation type="submission" date="2016-10" db="EMBL/GenBank/DDBJ databases">
        <authorList>
            <person name="Varghese N."/>
            <person name="Submissions S."/>
        </authorList>
    </citation>
    <scope>NUCLEOTIDE SEQUENCE [LARGE SCALE GENOMIC DNA]</scope>
    <source>
        <strain evidence="3">DSM 44718</strain>
    </source>
</reference>
<evidence type="ECO:0000313" key="2">
    <source>
        <dbReference type="EMBL" id="SDZ53288.1"/>
    </source>
</evidence>
<feature type="transmembrane region" description="Helical" evidence="1">
    <location>
        <begin position="21"/>
        <end position="46"/>
    </location>
</feature>
<dbReference type="RefSeq" id="WP_176985159.1">
    <property type="nucleotide sequence ID" value="NZ_BOND01000024.1"/>
</dbReference>
<dbReference type="Proteomes" id="UP000199632">
    <property type="component" value="Unassembled WGS sequence"/>
</dbReference>
<proteinExistence type="predicted"/>
<gene>
    <name evidence="2" type="ORF">SAMN05421684_6324</name>
</gene>
<keyword evidence="1" id="KW-0812">Transmembrane</keyword>
<dbReference type="AlphaFoldDB" id="A0A1H3TTJ6"/>
<protein>
    <submittedName>
        <fullName evidence="2">Uncharacterized protein</fullName>
    </submittedName>
</protein>
<evidence type="ECO:0000313" key="3">
    <source>
        <dbReference type="Proteomes" id="UP000199632"/>
    </source>
</evidence>
<evidence type="ECO:0000256" key="1">
    <source>
        <dbReference type="SAM" id="Phobius"/>
    </source>
</evidence>
<feature type="transmembrane region" description="Helical" evidence="1">
    <location>
        <begin position="74"/>
        <end position="96"/>
    </location>
</feature>
<dbReference type="STRING" id="137265.SAMN05421684_6324"/>
<feature type="transmembrane region" description="Helical" evidence="1">
    <location>
        <begin position="181"/>
        <end position="206"/>
    </location>
</feature>
<keyword evidence="3" id="KW-1185">Reference proteome</keyword>
<sequence length="262" mass="27660">MTLITADPPVPRPPRPVTVTIAFWLQLAAVLMLLGLLGLIVGHAVYFDELISRAVELVPDADPDEVNGERVGNVVTTVIPGVIILVVAVWLAATAIPVLRGSNVGRIFVFIAGGAHLLLCASPFVAGAAIIPLFIASGPAYEPEYVPEDIPQDGFPPDDIFWEDSKFYDTLYSDTTPAEDAFFAGQAAVTVVEVVLVLAVVVLLAVPPAYRWFVPRPALQPLPVGPYAGYPAALPYVICPDPSVHVPPSATPPATPPVPPPA</sequence>
<dbReference type="EMBL" id="FNQB01000003">
    <property type="protein sequence ID" value="SDZ53288.1"/>
    <property type="molecule type" value="Genomic_DNA"/>
</dbReference>